<dbReference type="AlphaFoldDB" id="A0AAN8YPX8"/>
<keyword evidence="2" id="KW-1185">Reference proteome</keyword>
<accession>A0AAN8YPX8</accession>
<sequence>MTGEATITLQDVDALYGLPVMSRRGL</sequence>
<proteinExistence type="predicted"/>
<reference evidence="1 2" key="1">
    <citation type="submission" date="2024-02" db="EMBL/GenBank/DDBJ databases">
        <title>de novo genome assembly of Solanum bulbocastanum strain 11H21.</title>
        <authorList>
            <person name="Hosaka A.J."/>
        </authorList>
    </citation>
    <scope>NUCLEOTIDE SEQUENCE [LARGE SCALE GENOMIC DNA]</scope>
    <source>
        <tissue evidence="1">Young leaves</tissue>
    </source>
</reference>
<evidence type="ECO:0000313" key="2">
    <source>
        <dbReference type="Proteomes" id="UP001371456"/>
    </source>
</evidence>
<evidence type="ECO:0000313" key="1">
    <source>
        <dbReference type="EMBL" id="KAK6803610.1"/>
    </source>
</evidence>
<dbReference type="Proteomes" id="UP001371456">
    <property type="component" value="Unassembled WGS sequence"/>
</dbReference>
<gene>
    <name evidence="1" type="ORF">RDI58_001394</name>
</gene>
<comment type="caution">
    <text evidence="1">The sequence shown here is derived from an EMBL/GenBank/DDBJ whole genome shotgun (WGS) entry which is preliminary data.</text>
</comment>
<dbReference type="EMBL" id="JBANQN010000001">
    <property type="protein sequence ID" value="KAK6803610.1"/>
    <property type="molecule type" value="Genomic_DNA"/>
</dbReference>
<protein>
    <submittedName>
        <fullName evidence="1">Uncharacterized protein</fullName>
    </submittedName>
</protein>
<name>A0AAN8YPX8_SOLBU</name>
<organism evidence="1 2">
    <name type="scientific">Solanum bulbocastanum</name>
    <name type="common">Wild potato</name>
    <dbReference type="NCBI Taxonomy" id="147425"/>
    <lineage>
        <taxon>Eukaryota</taxon>
        <taxon>Viridiplantae</taxon>
        <taxon>Streptophyta</taxon>
        <taxon>Embryophyta</taxon>
        <taxon>Tracheophyta</taxon>
        <taxon>Spermatophyta</taxon>
        <taxon>Magnoliopsida</taxon>
        <taxon>eudicotyledons</taxon>
        <taxon>Gunneridae</taxon>
        <taxon>Pentapetalae</taxon>
        <taxon>asterids</taxon>
        <taxon>lamiids</taxon>
        <taxon>Solanales</taxon>
        <taxon>Solanaceae</taxon>
        <taxon>Solanoideae</taxon>
        <taxon>Solaneae</taxon>
        <taxon>Solanum</taxon>
    </lineage>
</organism>